<evidence type="ECO:0000256" key="1">
    <source>
        <dbReference type="SAM" id="MobiDB-lite"/>
    </source>
</evidence>
<reference evidence="2 3" key="1">
    <citation type="submission" date="2018-08" db="EMBL/GenBank/DDBJ databases">
        <title>Streptomyces NEAU-D10 sp. nov., a novel Actinomycete isolated from soil.</title>
        <authorList>
            <person name="Jin L."/>
        </authorList>
    </citation>
    <scope>NUCLEOTIDE SEQUENCE [LARGE SCALE GENOMIC DNA]</scope>
    <source>
        <strain evidence="2 3">NEAU-D10</strain>
    </source>
</reference>
<dbReference type="InterPro" id="IPR023393">
    <property type="entry name" value="START-like_dom_sf"/>
</dbReference>
<dbReference type="AlphaFoldDB" id="A0A371PYZ2"/>
<dbReference type="EMBL" id="QUAC01000204">
    <property type="protein sequence ID" value="REK87697.1"/>
    <property type="molecule type" value="Genomic_DNA"/>
</dbReference>
<dbReference type="Proteomes" id="UP000262477">
    <property type="component" value="Unassembled WGS sequence"/>
</dbReference>
<dbReference type="Gene3D" id="3.30.530.20">
    <property type="match status" value="1"/>
</dbReference>
<dbReference type="CDD" id="cd07821">
    <property type="entry name" value="PYR_PYL_RCAR_like"/>
    <property type="match status" value="1"/>
</dbReference>
<sequence>METMTVERIIDAPIDEVFAWLTTTTNYTSSPLVLRCRLTRRGEAAPYGVGAVRIHLWLIGWFRERITHYDPPYATEYVVERSLPPSRHELGRMTFTEVDGGTHVRWITRAEIPVPLLGALLTRLLARPVITRTFRNILDAANTALAQRPQSEPSKPTAHAPTSGNEQPR</sequence>
<feature type="region of interest" description="Disordered" evidence="1">
    <location>
        <begin position="145"/>
        <end position="169"/>
    </location>
</feature>
<dbReference type="Pfam" id="PF10604">
    <property type="entry name" value="Polyketide_cyc2"/>
    <property type="match status" value="1"/>
</dbReference>
<name>A0A371PYZ2_STRIH</name>
<organism evidence="2 3">
    <name type="scientific">Streptomyces inhibens</name>
    <dbReference type="NCBI Taxonomy" id="2293571"/>
    <lineage>
        <taxon>Bacteria</taxon>
        <taxon>Bacillati</taxon>
        <taxon>Actinomycetota</taxon>
        <taxon>Actinomycetes</taxon>
        <taxon>Kitasatosporales</taxon>
        <taxon>Streptomycetaceae</taxon>
        <taxon>Streptomyces</taxon>
    </lineage>
</organism>
<dbReference type="SUPFAM" id="SSF55961">
    <property type="entry name" value="Bet v1-like"/>
    <property type="match status" value="1"/>
</dbReference>
<evidence type="ECO:0000313" key="2">
    <source>
        <dbReference type="EMBL" id="REK87697.1"/>
    </source>
</evidence>
<keyword evidence="3" id="KW-1185">Reference proteome</keyword>
<proteinExistence type="predicted"/>
<gene>
    <name evidence="2" type="ORF">DY245_25440</name>
</gene>
<protein>
    <submittedName>
        <fullName evidence="2">SRPBCC family protein</fullName>
    </submittedName>
</protein>
<comment type="caution">
    <text evidence="2">The sequence shown here is derived from an EMBL/GenBank/DDBJ whole genome shotgun (WGS) entry which is preliminary data.</text>
</comment>
<accession>A0A371PYZ2</accession>
<dbReference type="RefSeq" id="WP_128509542.1">
    <property type="nucleotide sequence ID" value="NZ_QUAC01000204.1"/>
</dbReference>
<evidence type="ECO:0000313" key="3">
    <source>
        <dbReference type="Proteomes" id="UP000262477"/>
    </source>
</evidence>
<dbReference type="InterPro" id="IPR019587">
    <property type="entry name" value="Polyketide_cyclase/dehydratase"/>
</dbReference>
<dbReference type="OrthoDB" id="4545830at2"/>